<dbReference type="PANTHER" id="PTHR31290:SF5">
    <property type="entry name" value="UV-DAMAGE ENDONUCLEASE"/>
    <property type="match status" value="1"/>
</dbReference>
<dbReference type="SUPFAM" id="SSF51658">
    <property type="entry name" value="Xylose isomerase-like"/>
    <property type="match status" value="1"/>
</dbReference>
<keyword evidence="1" id="KW-0540">Nuclease</keyword>
<dbReference type="RefSeq" id="WP_284348921.1">
    <property type="nucleotide sequence ID" value="NZ_BRXS01000002.1"/>
</dbReference>
<dbReference type="InterPro" id="IPR036237">
    <property type="entry name" value="Xyl_isomerase-like_sf"/>
</dbReference>
<dbReference type="Gene3D" id="3.20.20.150">
    <property type="entry name" value="Divalent-metal-dependent TIM barrel enzymes"/>
    <property type="match status" value="1"/>
</dbReference>
<dbReference type="EMBL" id="BRXS01000002">
    <property type="protein sequence ID" value="GLC24472.1"/>
    <property type="molecule type" value="Genomic_DNA"/>
</dbReference>
<comment type="caution">
    <text evidence="7">The sequence shown here is derived from an EMBL/GenBank/DDBJ whole genome shotgun (WGS) entry which is preliminary data.</text>
</comment>
<evidence type="ECO:0000256" key="5">
    <source>
        <dbReference type="ARBA" id="ARBA00022801"/>
    </source>
</evidence>
<keyword evidence="2 7" id="KW-0255">Endonuclease</keyword>
<dbReference type="GO" id="GO:0009411">
    <property type="term" value="P:response to UV"/>
    <property type="evidence" value="ECO:0007669"/>
    <property type="project" value="InterPro"/>
</dbReference>
<dbReference type="GO" id="GO:0004519">
    <property type="term" value="F:endonuclease activity"/>
    <property type="evidence" value="ECO:0007669"/>
    <property type="project" value="UniProtKB-KW"/>
</dbReference>
<dbReference type="NCBIfam" id="TIGR00629">
    <property type="entry name" value="uvde"/>
    <property type="match status" value="1"/>
</dbReference>
<reference evidence="7" key="1">
    <citation type="submission" date="2022-08" db="EMBL/GenBank/DDBJ databases">
        <title>Draft genome sequencing of Roseisolibacter agri AW1220.</title>
        <authorList>
            <person name="Tobiishi Y."/>
            <person name="Tonouchi A."/>
        </authorList>
    </citation>
    <scope>NUCLEOTIDE SEQUENCE</scope>
    <source>
        <strain evidence="7">AW1220</strain>
    </source>
</reference>
<evidence type="ECO:0000313" key="8">
    <source>
        <dbReference type="Proteomes" id="UP001161325"/>
    </source>
</evidence>
<organism evidence="7 8">
    <name type="scientific">Roseisolibacter agri</name>
    <dbReference type="NCBI Taxonomy" id="2014610"/>
    <lineage>
        <taxon>Bacteria</taxon>
        <taxon>Pseudomonadati</taxon>
        <taxon>Gemmatimonadota</taxon>
        <taxon>Gemmatimonadia</taxon>
        <taxon>Gemmatimonadales</taxon>
        <taxon>Gemmatimonadaceae</taxon>
        <taxon>Roseisolibacter</taxon>
    </lineage>
</organism>
<keyword evidence="6" id="KW-0234">DNA repair</keyword>
<dbReference type="InterPro" id="IPR004601">
    <property type="entry name" value="UvdE"/>
</dbReference>
<evidence type="ECO:0000256" key="3">
    <source>
        <dbReference type="ARBA" id="ARBA00022763"/>
    </source>
</evidence>
<dbReference type="PANTHER" id="PTHR31290">
    <property type="entry name" value="UV-DAMAGE ENDONUCLEASE"/>
    <property type="match status" value="1"/>
</dbReference>
<accession>A0AA37Q4I4</accession>
<keyword evidence="8" id="KW-1185">Reference proteome</keyword>
<evidence type="ECO:0000256" key="4">
    <source>
        <dbReference type="ARBA" id="ARBA00022769"/>
    </source>
</evidence>
<dbReference type="GO" id="GO:0006289">
    <property type="term" value="P:nucleotide-excision repair"/>
    <property type="evidence" value="ECO:0007669"/>
    <property type="project" value="InterPro"/>
</dbReference>
<gene>
    <name evidence="7" type="primary">uvsE</name>
    <name evidence="7" type="ORF">rosag_09850</name>
</gene>
<protein>
    <submittedName>
        <fullName evidence="7">UV DNA damage endonuclease</fullName>
    </submittedName>
</protein>
<proteinExistence type="predicted"/>
<dbReference type="Proteomes" id="UP001161325">
    <property type="component" value="Unassembled WGS sequence"/>
</dbReference>
<sequence>MIRWGLCCQFLDAPIKFRTATHRYVSGLDAAARRDYLAAIARDNADALARAVERCHEIGVGAFRINSQILPLATHPVSGYALGDLDDGEAGALEAAFAAVRPLAHARGVRLSLHPDQFVVLNSEREAVRDASRQELEFQCWVAEVVGADTVTLHVGGAAGGKPAALERLARAVDQLSPRARARLALENDDRLFTPEDLLPFCARTELAMVYDAHHHRCNPDALSVEDATLRAATTWAGRDATLAPTAREPYFHVSSPRDGWDARNPRPHADYIDPADLPPLWRDLALTVDVEAKAKERAVLDIKGRVEQGAVR</sequence>
<dbReference type="AlphaFoldDB" id="A0AA37Q4I4"/>
<keyword evidence="3" id="KW-0227">DNA damage</keyword>
<evidence type="ECO:0000256" key="1">
    <source>
        <dbReference type="ARBA" id="ARBA00022722"/>
    </source>
</evidence>
<evidence type="ECO:0000313" key="7">
    <source>
        <dbReference type="EMBL" id="GLC24472.1"/>
    </source>
</evidence>
<keyword evidence="4" id="KW-0228">DNA excision</keyword>
<dbReference type="Pfam" id="PF03851">
    <property type="entry name" value="UvdE"/>
    <property type="match status" value="1"/>
</dbReference>
<dbReference type="GO" id="GO:0016787">
    <property type="term" value="F:hydrolase activity"/>
    <property type="evidence" value="ECO:0007669"/>
    <property type="project" value="UniProtKB-KW"/>
</dbReference>
<evidence type="ECO:0000256" key="2">
    <source>
        <dbReference type="ARBA" id="ARBA00022759"/>
    </source>
</evidence>
<keyword evidence="5" id="KW-0378">Hydrolase</keyword>
<name>A0AA37Q4I4_9BACT</name>
<evidence type="ECO:0000256" key="6">
    <source>
        <dbReference type="ARBA" id="ARBA00023204"/>
    </source>
</evidence>